<feature type="domain" description="Dual OB-containing" evidence="1">
    <location>
        <begin position="2"/>
        <end position="87"/>
    </location>
</feature>
<protein>
    <recommendedName>
        <fullName evidence="1">Dual OB-containing domain-containing protein</fullName>
    </recommendedName>
</protein>
<reference evidence="2 3" key="1">
    <citation type="submission" date="2019-05" db="EMBL/GenBank/DDBJ databases">
        <title>Streptomyces marianii sp. nov., a novel marine actinomycete from southern coast of India.</title>
        <authorList>
            <person name="Iniyan A.M."/>
            <person name="Wink J."/>
            <person name="Ramprasad E."/>
            <person name="Ramana C.V."/>
            <person name="Bunk B."/>
            <person name="Sproer C."/>
            <person name="Joseph F.-J.R.S."/>
            <person name="Vincent S.G.P."/>
        </authorList>
    </citation>
    <scope>NUCLEOTIDE SEQUENCE [LARGE SCALE GENOMIC DNA]</scope>
    <source>
        <strain evidence="2 3">ICN19</strain>
    </source>
</reference>
<comment type="caution">
    <text evidence="2">The sequence shown here is derived from an EMBL/GenBank/DDBJ whole genome shotgun (WGS) entry which is preliminary data.</text>
</comment>
<organism evidence="2 3">
    <name type="scientific">Streptomyces marianii</name>
    <dbReference type="NCBI Taxonomy" id="1817406"/>
    <lineage>
        <taxon>Bacteria</taxon>
        <taxon>Bacillati</taxon>
        <taxon>Actinomycetota</taxon>
        <taxon>Actinomycetes</taxon>
        <taxon>Kitasatosporales</taxon>
        <taxon>Streptomycetaceae</taxon>
        <taxon>Streptomyces</taxon>
    </lineage>
</organism>
<evidence type="ECO:0000259" key="1">
    <source>
        <dbReference type="Pfam" id="PF22557"/>
    </source>
</evidence>
<evidence type="ECO:0000313" key="3">
    <source>
        <dbReference type="Proteomes" id="UP000305921"/>
    </source>
</evidence>
<accession>A0A5R9EAX2</accession>
<dbReference type="AlphaFoldDB" id="A0A5R9EAX2"/>
<evidence type="ECO:0000313" key="2">
    <source>
        <dbReference type="EMBL" id="TLQ45133.1"/>
    </source>
</evidence>
<keyword evidence="3" id="KW-1185">Reference proteome</keyword>
<dbReference type="Proteomes" id="UP000305921">
    <property type="component" value="Unassembled WGS sequence"/>
</dbReference>
<name>A0A5R9EAX2_9ACTN</name>
<dbReference type="EMBL" id="VAWE01000001">
    <property type="protein sequence ID" value="TLQ45133.1"/>
    <property type="molecule type" value="Genomic_DNA"/>
</dbReference>
<dbReference type="Pfam" id="PF22557">
    <property type="entry name" value="DuOB"/>
    <property type="match status" value="1"/>
</dbReference>
<gene>
    <name evidence="2" type="ORF">FEF34_20665</name>
</gene>
<proteinExistence type="predicted"/>
<sequence>MTNSLKLIRVDGATMHVDHPWSNDARPTVRAHFQHAGSFYSLKVTDPVCEERFRDRGIGRYPLGDSFLTISLSEEFEGYLYKLVAAVIERAEVEPSSRR</sequence>
<dbReference type="InterPro" id="IPR054335">
    <property type="entry name" value="DuOB_dom"/>
</dbReference>
<dbReference type="OrthoDB" id="128352at2"/>